<accession>A0A067QWY7</accession>
<dbReference type="Gene3D" id="3.40.50.1820">
    <property type="entry name" value="alpha/beta hydrolase"/>
    <property type="match status" value="1"/>
</dbReference>
<dbReference type="EMBL" id="KK852918">
    <property type="protein sequence ID" value="KDR13849.1"/>
    <property type="molecule type" value="Genomic_DNA"/>
</dbReference>
<dbReference type="InterPro" id="IPR008547">
    <property type="entry name" value="DUF829_TMEM53"/>
</dbReference>
<dbReference type="PANTHER" id="PTHR20908">
    <property type="entry name" value="LD15586P"/>
    <property type="match status" value="1"/>
</dbReference>
<gene>
    <name evidence="1" type="ORF">L798_12358</name>
</gene>
<proteinExistence type="predicted"/>
<dbReference type="Proteomes" id="UP000027135">
    <property type="component" value="Unassembled WGS sequence"/>
</dbReference>
<dbReference type="InParanoid" id="A0A067QWY7"/>
<sequence>MSLFRMAMALAVKGTARNSVIMNHKSLTQVPFAACIGLTWSPQNRPYSANQITKNIELISAHNDIKIDKSSPLCLTYPKPGENNTPLVVMLSWLMAKRKHILKYANFYMDQGFDVLSVSITPWQLLWPMKGTQVVAGDVLKFLHSNECYQQCLLHGFSVGGYLWAEVMVKMAHDLERYQPVIDRIVGHIWDSAVDITEIPVGFPRAVFPNNAVLQATVAKYVRYHMKTFYDAATSHYEVASKRFHSTLLRSPALMLFSKTDPIGTEESNKKAHENWEKLGLKTYVKCWDQSPHVGHFRKYPKEYLAELYAFLDGLGLVTYPEKIQAKL</sequence>
<dbReference type="GO" id="GO:0017171">
    <property type="term" value="F:serine hydrolase activity"/>
    <property type="evidence" value="ECO:0007669"/>
    <property type="project" value="TreeGrafter"/>
</dbReference>
<organism evidence="1 2">
    <name type="scientific">Zootermopsis nevadensis</name>
    <name type="common">Dampwood termite</name>
    <dbReference type="NCBI Taxonomy" id="136037"/>
    <lineage>
        <taxon>Eukaryota</taxon>
        <taxon>Metazoa</taxon>
        <taxon>Ecdysozoa</taxon>
        <taxon>Arthropoda</taxon>
        <taxon>Hexapoda</taxon>
        <taxon>Insecta</taxon>
        <taxon>Pterygota</taxon>
        <taxon>Neoptera</taxon>
        <taxon>Polyneoptera</taxon>
        <taxon>Dictyoptera</taxon>
        <taxon>Blattodea</taxon>
        <taxon>Blattoidea</taxon>
        <taxon>Termitoidae</taxon>
        <taxon>Termopsidae</taxon>
        <taxon>Zootermopsis</taxon>
    </lineage>
</organism>
<evidence type="ECO:0008006" key="3">
    <source>
        <dbReference type="Google" id="ProtNLM"/>
    </source>
</evidence>
<dbReference type="Pfam" id="PF05705">
    <property type="entry name" value="DUF829"/>
    <property type="match status" value="1"/>
</dbReference>
<dbReference type="PANTHER" id="PTHR20908:SF1">
    <property type="entry name" value="LD15586P"/>
    <property type="match status" value="1"/>
</dbReference>
<keyword evidence="2" id="KW-1185">Reference proteome</keyword>
<evidence type="ECO:0000313" key="2">
    <source>
        <dbReference type="Proteomes" id="UP000027135"/>
    </source>
</evidence>
<dbReference type="AlphaFoldDB" id="A0A067QWY7"/>
<name>A0A067QWY7_ZOONE</name>
<dbReference type="SUPFAM" id="SSF53474">
    <property type="entry name" value="alpha/beta-Hydrolases"/>
    <property type="match status" value="1"/>
</dbReference>
<dbReference type="eggNOG" id="KOG2521">
    <property type="taxonomic scope" value="Eukaryota"/>
</dbReference>
<dbReference type="FunCoup" id="A0A067QWY7">
    <property type="interactions" value="6"/>
</dbReference>
<dbReference type="OrthoDB" id="77878at2759"/>
<protein>
    <recommendedName>
        <fullName evidence="3">Transmembrane protein 53</fullName>
    </recommendedName>
</protein>
<evidence type="ECO:0000313" key="1">
    <source>
        <dbReference type="EMBL" id="KDR13849.1"/>
    </source>
</evidence>
<dbReference type="InterPro" id="IPR029058">
    <property type="entry name" value="AB_hydrolase_fold"/>
</dbReference>
<dbReference type="OMA" id="YLEYHMK"/>
<reference evidence="1 2" key="1">
    <citation type="journal article" date="2014" name="Nat. Commun.">
        <title>Molecular traces of alternative social organization in a termite genome.</title>
        <authorList>
            <person name="Terrapon N."/>
            <person name="Li C."/>
            <person name="Robertson H.M."/>
            <person name="Ji L."/>
            <person name="Meng X."/>
            <person name="Booth W."/>
            <person name="Chen Z."/>
            <person name="Childers C.P."/>
            <person name="Glastad K.M."/>
            <person name="Gokhale K."/>
            <person name="Gowin J."/>
            <person name="Gronenberg W."/>
            <person name="Hermansen R.A."/>
            <person name="Hu H."/>
            <person name="Hunt B.G."/>
            <person name="Huylmans A.K."/>
            <person name="Khalil S.M."/>
            <person name="Mitchell R.D."/>
            <person name="Munoz-Torres M.C."/>
            <person name="Mustard J.A."/>
            <person name="Pan H."/>
            <person name="Reese J.T."/>
            <person name="Scharf M.E."/>
            <person name="Sun F."/>
            <person name="Vogel H."/>
            <person name="Xiao J."/>
            <person name="Yang W."/>
            <person name="Yang Z."/>
            <person name="Yang Z."/>
            <person name="Zhou J."/>
            <person name="Zhu J."/>
            <person name="Brent C.S."/>
            <person name="Elsik C.G."/>
            <person name="Goodisman M.A."/>
            <person name="Liberles D.A."/>
            <person name="Roe R.M."/>
            <person name="Vargo E.L."/>
            <person name="Vilcinskas A."/>
            <person name="Wang J."/>
            <person name="Bornberg-Bauer E."/>
            <person name="Korb J."/>
            <person name="Zhang G."/>
            <person name="Liebig J."/>
        </authorList>
    </citation>
    <scope>NUCLEOTIDE SEQUENCE [LARGE SCALE GENOMIC DNA]</scope>
    <source>
        <tissue evidence="1">Whole organism</tissue>
    </source>
</reference>